<comment type="subcellular location">
    <subcellularLocation>
        <location evidence="1">Membrane</location>
        <topology evidence="1">Multi-pass membrane protein</topology>
    </subcellularLocation>
</comment>
<dbReference type="PANTHER" id="PTHR10037:SF62">
    <property type="entry name" value="SODIUM CHANNEL PROTEIN 60E"/>
    <property type="match status" value="1"/>
</dbReference>
<dbReference type="InterPro" id="IPR043203">
    <property type="entry name" value="VGCC_Ca_Na"/>
</dbReference>
<feature type="transmembrane region" description="Helical" evidence="6">
    <location>
        <begin position="95"/>
        <end position="116"/>
    </location>
</feature>
<dbReference type="SUPFAM" id="SSF81324">
    <property type="entry name" value="Voltage-gated potassium channels"/>
    <property type="match status" value="1"/>
</dbReference>
<dbReference type="InterPro" id="IPR005821">
    <property type="entry name" value="Ion_trans_dom"/>
</dbReference>
<dbReference type="GO" id="GO:0034220">
    <property type="term" value="P:monoatomic ion transmembrane transport"/>
    <property type="evidence" value="ECO:0007669"/>
    <property type="project" value="UniProtKB-KW"/>
</dbReference>
<keyword evidence="5" id="KW-0175">Coiled coil</keyword>
<feature type="domain" description="Ion transport" evidence="7">
    <location>
        <begin position="23"/>
        <end position="243"/>
    </location>
</feature>
<evidence type="ECO:0000256" key="5">
    <source>
        <dbReference type="SAM" id="Coils"/>
    </source>
</evidence>
<keyword evidence="4 6" id="KW-0472">Membrane</keyword>
<keyword evidence="9" id="KW-1185">Reference proteome</keyword>
<comment type="caution">
    <text evidence="8">The sequence shown here is derived from an EMBL/GenBank/DDBJ whole genome shotgun (WGS) entry which is preliminary data.</text>
</comment>
<reference evidence="8 9" key="1">
    <citation type="submission" date="2023-07" db="EMBL/GenBank/DDBJ databases">
        <title>Genomic Encyclopedia of Type Strains, Phase IV (KMG-IV): sequencing the most valuable type-strain genomes for metagenomic binning, comparative biology and taxonomic classification.</title>
        <authorList>
            <person name="Goeker M."/>
        </authorList>
    </citation>
    <scope>NUCLEOTIDE SEQUENCE [LARGE SCALE GENOMIC DNA]</scope>
    <source>
        <strain evidence="8 9">DSM 12751</strain>
    </source>
</reference>
<evidence type="ECO:0000259" key="7">
    <source>
        <dbReference type="Pfam" id="PF00520"/>
    </source>
</evidence>
<evidence type="ECO:0000313" key="9">
    <source>
        <dbReference type="Proteomes" id="UP001235840"/>
    </source>
</evidence>
<gene>
    <name evidence="8" type="ORF">J2S11_000978</name>
</gene>
<feature type="transmembrane region" description="Helical" evidence="6">
    <location>
        <begin position="137"/>
        <end position="167"/>
    </location>
</feature>
<dbReference type="InterPro" id="IPR027359">
    <property type="entry name" value="Volt_channel_dom_sf"/>
</dbReference>
<dbReference type="EMBL" id="JAUSTY010000003">
    <property type="protein sequence ID" value="MDQ0165078.1"/>
    <property type="molecule type" value="Genomic_DNA"/>
</dbReference>
<keyword evidence="8" id="KW-0406">Ion transport</keyword>
<evidence type="ECO:0000313" key="8">
    <source>
        <dbReference type="EMBL" id="MDQ0165078.1"/>
    </source>
</evidence>
<dbReference type="Proteomes" id="UP001235840">
    <property type="component" value="Unassembled WGS sequence"/>
</dbReference>
<evidence type="ECO:0000256" key="3">
    <source>
        <dbReference type="ARBA" id="ARBA00022989"/>
    </source>
</evidence>
<feature type="transmembrane region" description="Helical" evidence="6">
    <location>
        <begin position="63"/>
        <end position="83"/>
    </location>
</feature>
<accession>A0ABT9VVS6</accession>
<feature type="transmembrane region" description="Helical" evidence="6">
    <location>
        <begin position="209"/>
        <end position="234"/>
    </location>
</feature>
<protein>
    <submittedName>
        <fullName evidence="8">Voltage-gated sodium channel</fullName>
    </submittedName>
</protein>
<dbReference type="Gene3D" id="1.10.287.70">
    <property type="match status" value="1"/>
</dbReference>
<sequence length="290" mass="32831">MKETNSTQQPTAFRDRADVVVNHPFFTAAVMVLILINAIIVGLETYPAILQKYHTLLGIADRILLWLFTIEIVLRLIVAKPTLSYFKDPWNLFDFTIVSAGHLFAGASFVTVLRILRVLRLLRTISIIPSLRRVVNALLLTIPALGNIMLLLGLIFYIFAVVGTMLFSKLEPELFGTLHDTLLTLFQLVTLDSWSSGVMRPMLEQAPWAWIYFITFILVGSFVIINLFIGVIVSNVEKANEAERAQLFEKEDVIDVKVTSVNHELTALRNEVRELKALLVKINTNHTRKD</sequence>
<keyword evidence="8" id="KW-0813">Transport</keyword>
<keyword evidence="8" id="KW-0407">Ion channel</keyword>
<keyword evidence="3 6" id="KW-1133">Transmembrane helix</keyword>
<evidence type="ECO:0000256" key="4">
    <source>
        <dbReference type="ARBA" id="ARBA00023136"/>
    </source>
</evidence>
<dbReference type="Gene3D" id="1.20.120.350">
    <property type="entry name" value="Voltage-gated potassium channels. Chain C"/>
    <property type="match status" value="1"/>
</dbReference>
<organism evidence="8 9">
    <name type="scientific">Caldalkalibacillus horti</name>
    <dbReference type="NCBI Taxonomy" id="77523"/>
    <lineage>
        <taxon>Bacteria</taxon>
        <taxon>Bacillati</taxon>
        <taxon>Bacillota</taxon>
        <taxon>Bacilli</taxon>
        <taxon>Bacillales</taxon>
        <taxon>Bacillaceae</taxon>
        <taxon>Caldalkalibacillus</taxon>
    </lineage>
</organism>
<evidence type="ECO:0000256" key="2">
    <source>
        <dbReference type="ARBA" id="ARBA00022692"/>
    </source>
</evidence>
<dbReference type="PANTHER" id="PTHR10037">
    <property type="entry name" value="VOLTAGE-GATED CATION CHANNEL CALCIUM AND SODIUM"/>
    <property type="match status" value="1"/>
</dbReference>
<evidence type="ECO:0000256" key="1">
    <source>
        <dbReference type="ARBA" id="ARBA00004141"/>
    </source>
</evidence>
<evidence type="ECO:0000256" key="6">
    <source>
        <dbReference type="SAM" id="Phobius"/>
    </source>
</evidence>
<feature type="coiled-coil region" evidence="5">
    <location>
        <begin position="258"/>
        <end position="285"/>
    </location>
</feature>
<proteinExistence type="predicted"/>
<dbReference type="Pfam" id="PF00520">
    <property type="entry name" value="Ion_trans"/>
    <property type="match status" value="1"/>
</dbReference>
<dbReference type="RefSeq" id="WP_307391647.1">
    <property type="nucleotide sequence ID" value="NZ_BAAADK010000010.1"/>
</dbReference>
<feature type="transmembrane region" description="Helical" evidence="6">
    <location>
        <begin position="25"/>
        <end position="43"/>
    </location>
</feature>
<keyword evidence="2 6" id="KW-0812">Transmembrane</keyword>
<name>A0ABT9VVS6_9BACI</name>